<dbReference type="EMBL" id="MT993628">
    <property type="protein sequence ID" value="QOV05620.1"/>
    <property type="molecule type" value="Genomic_DNA"/>
</dbReference>
<accession>A0A7M2QN97</accession>
<evidence type="ECO:0000313" key="2">
    <source>
        <dbReference type="EMBL" id="QOV05620.1"/>
    </source>
</evidence>
<feature type="coiled-coil region" evidence="1">
    <location>
        <begin position="31"/>
        <end position="93"/>
    </location>
</feature>
<evidence type="ECO:0000256" key="1">
    <source>
        <dbReference type="SAM" id="Coils"/>
    </source>
</evidence>
<proteinExistence type="predicted"/>
<name>A0A7M2QN97_9ZZZZ</name>
<sequence length="143" mass="15651">MSARLVVMAALLATLAGLWLFEQNHALRASLANAQQLAREQNATLTRLKTALNATAELAAKNQQAQVTLRQQLDAASAQALQRENAIARLLNENEAFRHWYRTELPDAVRRVHQRPACPSAAHCLQQLPAGQPLSDAGKRAAN</sequence>
<organism evidence="2">
    <name type="scientific">feces metagenome</name>
    <dbReference type="NCBI Taxonomy" id="1861841"/>
    <lineage>
        <taxon>unclassified sequences</taxon>
        <taxon>metagenomes</taxon>
        <taxon>organismal metagenomes</taxon>
    </lineage>
</organism>
<dbReference type="NCBIfam" id="TIGR03495">
    <property type="entry name" value="phage_LysB"/>
    <property type="match status" value="1"/>
</dbReference>
<dbReference type="AlphaFoldDB" id="A0A7M2QN97"/>
<protein>
    <submittedName>
        <fullName evidence="2">Lysis regulatory protein</fullName>
    </submittedName>
</protein>
<keyword evidence="1" id="KW-0175">Coiled coil</keyword>
<reference evidence="2" key="1">
    <citation type="submission" date="2020-09" db="EMBL/GenBank/DDBJ databases">
        <authorList>
            <person name="Eze J.U."/>
            <person name="Rahube T.O."/>
        </authorList>
    </citation>
    <scope>NUCLEOTIDE SEQUENCE</scope>
</reference>
<dbReference type="InterPro" id="IPR020000">
    <property type="entry name" value="Phage_P2_LysB"/>
</dbReference>